<dbReference type="Gene3D" id="1.20.1250.20">
    <property type="entry name" value="MFS general substrate transporter like domains"/>
    <property type="match status" value="2"/>
</dbReference>
<evidence type="ECO:0000259" key="8">
    <source>
        <dbReference type="PROSITE" id="PS50850"/>
    </source>
</evidence>
<proteinExistence type="predicted"/>
<feature type="transmembrane region" description="Helical" evidence="7">
    <location>
        <begin position="302"/>
        <end position="322"/>
    </location>
</feature>
<dbReference type="RefSeq" id="WP_394843298.1">
    <property type="nucleotide sequence ID" value="NZ_CP089982.1"/>
</dbReference>
<keyword evidence="5 7" id="KW-1133">Transmembrane helix</keyword>
<dbReference type="Pfam" id="PF07690">
    <property type="entry name" value="MFS_1"/>
    <property type="match status" value="1"/>
</dbReference>
<evidence type="ECO:0000256" key="7">
    <source>
        <dbReference type="SAM" id="Phobius"/>
    </source>
</evidence>
<keyword evidence="10" id="KW-1185">Reference proteome</keyword>
<evidence type="ECO:0000256" key="1">
    <source>
        <dbReference type="ARBA" id="ARBA00004141"/>
    </source>
</evidence>
<dbReference type="InterPro" id="IPR036259">
    <property type="entry name" value="MFS_trans_sf"/>
</dbReference>
<dbReference type="PIRSF" id="PIRSF002808">
    <property type="entry name" value="Hexose_phosphate_transp"/>
    <property type="match status" value="1"/>
</dbReference>
<dbReference type="PROSITE" id="PS50850">
    <property type="entry name" value="MFS"/>
    <property type="match status" value="1"/>
</dbReference>
<feature type="transmembrane region" description="Helical" evidence="7">
    <location>
        <begin position="140"/>
        <end position="160"/>
    </location>
</feature>
<evidence type="ECO:0000313" key="9">
    <source>
        <dbReference type="EMBL" id="WXA92696.1"/>
    </source>
</evidence>
<dbReference type="PANTHER" id="PTHR43184:SF12">
    <property type="entry name" value="SUGAR PHOSPHATE EXCHANGER 3"/>
    <property type="match status" value="1"/>
</dbReference>
<dbReference type="Proteomes" id="UP001379533">
    <property type="component" value="Chromosome"/>
</dbReference>
<feature type="transmembrane region" description="Helical" evidence="7">
    <location>
        <begin position="277"/>
        <end position="296"/>
    </location>
</feature>
<feature type="transmembrane region" description="Helical" evidence="7">
    <location>
        <begin position="210"/>
        <end position="235"/>
    </location>
</feature>
<keyword evidence="3" id="KW-0762">Sugar transport</keyword>
<dbReference type="SUPFAM" id="SSF103473">
    <property type="entry name" value="MFS general substrate transporter"/>
    <property type="match status" value="1"/>
</dbReference>
<evidence type="ECO:0000256" key="5">
    <source>
        <dbReference type="ARBA" id="ARBA00022989"/>
    </source>
</evidence>
<evidence type="ECO:0000256" key="6">
    <source>
        <dbReference type="ARBA" id="ARBA00023136"/>
    </source>
</evidence>
<feature type="transmembrane region" description="Helical" evidence="7">
    <location>
        <begin position="342"/>
        <end position="365"/>
    </location>
</feature>
<evidence type="ECO:0000256" key="2">
    <source>
        <dbReference type="ARBA" id="ARBA00022448"/>
    </source>
</evidence>
<accession>A0ABZ2K1T6</accession>
<comment type="subcellular location">
    <subcellularLocation>
        <location evidence="1">Membrane</location>
        <topology evidence="1">Multi-pass membrane protein</topology>
    </subcellularLocation>
</comment>
<dbReference type="InterPro" id="IPR000849">
    <property type="entry name" value="Sugar_P_transporter"/>
</dbReference>
<sequence length="412" mass="43897">MPPTRLRVHVFALSWLAYASYYIGRKQFAVSKASLASQYHLTTEALGRIDTGYLVAYSLGMFASGWLCDRVGPRRLLGAGMLASAAAVAWFGASSAEMWFAVAFTVNGLAQSTGWPGTIKAMAPWWSAGERGKIMGWWSTCYQVGGIVATALASALLVHAGWRSAFWVPAVWMALVGLVVLWRLPDSPQAGPPAEGAEKARAHVERRIEIWYLGFIYFGFKLIRYSLLFWLPFYLQRQLGYSAGQAGYLSISFELGGVCGTVASGIVFDRMGARQRAVLFAMTFGLALSLVLYTQVAAWGAVANFAAMAAVGFMLFGPDALISGAMAQELGGAEGAGSASGIINGIGSLGAIAQGTVTAVVATRYGWDRVFHLFIGLAFACAAALLPYALGRRSAKVTPRAAPSREAAPVAR</sequence>
<feature type="transmembrane region" description="Helical" evidence="7">
    <location>
        <begin position="247"/>
        <end position="268"/>
    </location>
</feature>
<feature type="transmembrane region" description="Helical" evidence="7">
    <location>
        <begin position="166"/>
        <end position="184"/>
    </location>
</feature>
<dbReference type="InterPro" id="IPR011701">
    <property type="entry name" value="MFS"/>
</dbReference>
<feature type="domain" description="Major facilitator superfamily (MFS) profile" evidence="8">
    <location>
        <begin position="1"/>
        <end position="396"/>
    </location>
</feature>
<feature type="transmembrane region" description="Helical" evidence="7">
    <location>
        <begin position="76"/>
        <end position="93"/>
    </location>
</feature>
<keyword evidence="4 7" id="KW-0812">Transmembrane</keyword>
<organism evidence="9 10">
    <name type="scientific">Pendulispora brunnea</name>
    <dbReference type="NCBI Taxonomy" id="2905690"/>
    <lineage>
        <taxon>Bacteria</taxon>
        <taxon>Pseudomonadati</taxon>
        <taxon>Myxococcota</taxon>
        <taxon>Myxococcia</taxon>
        <taxon>Myxococcales</taxon>
        <taxon>Sorangiineae</taxon>
        <taxon>Pendulisporaceae</taxon>
        <taxon>Pendulispora</taxon>
    </lineage>
</organism>
<keyword evidence="2" id="KW-0813">Transport</keyword>
<evidence type="ECO:0000256" key="4">
    <source>
        <dbReference type="ARBA" id="ARBA00022692"/>
    </source>
</evidence>
<reference evidence="9 10" key="1">
    <citation type="submission" date="2021-12" db="EMBL/GenBank/DDBJ databases">
        <title>Discovery of the Pendulisporaceae a myxobacterial family with distinct sporulation behavior and unique specialized metabolism.</title>
        <authorList>
            <person name="Garcia R."/>
            <person name="Popoff A."/>
            <person name="Bader C.D."/>
            <person name="Loehr J."/>
            <person name="Walesch S."/>
            <person name="Walt C."/>
            <person name="Boldt J."/>
            <person name="Bunk B."/>
            <person name="Haeckl F.J.F.P.J."/>
            <person name="Gunesch A.P."/>
            <person name="Birkelbach J."/>
            <person name="Nuebel U."/>
            <person name="Pietschmann T."/>
            <person name="Bach T."/>
            <person name="Mueller R."/>
        </authorList>
    </citation>
    <scope>NUCLEOTIDE SEQUENCE [LARGE SCALE GENOMIC DNA]</scope>
    <source>
        <strain evidence="9 10">MSr12523</strain>
    </source>
</reference>
<evidence type="ECO:0000313" key="10">
    <source>
        <dbReference type="Proteomes" id="UP001379533"/>
    </source>
</evidence>
<dbReference type="PANTHER" id="PTHR43184">
    <property type="entry name" value="MAJOR FACILITATOR SUPERFAMILY TRANSPORTER 16, ISOFORM B"/>
    <property type="match status" value="1"/>
</dbReference>
<name>A0ABZ2K1T6_9BACT</name>
<evidence type="ECO:0000256" key="3">
    <source>
        <dbReference type="ARBA" id="ARBA00022597"/>
    </source>
</evidence>
<feature type="transmembrane region" description="Helical" evidence="7">
    <location>
        <begin position="371"/>
        <end position="390"/>
    </location>
</feature>
<keyword evidence="6 7" id="KW-0472">Membrane</keyword>
<dbReference type="InterPro" id="IPR020846">
    <property type="entry name" value="MFS_dom"/>
</dbReference>
<protein>
    <submittedName>
        <fullName evidence="9">MFS transporter</fullName>
    </submittedName>
</protein>
<feature type="transmembrane region" description="Helical" evidence="7">
    <location>
        <begin position="6"/>
        <end position="24"/>
    </location>
</feature>
<gene>
    <name evidence="9" type="ORF">LZC95_40395</name>
</gene>
<dbReference type="EMBL" id="CP089982">
    <property type="protein sequence ID" value="WXA92696.1"/>
    <property type="molecule type" value="Genomic_DNA"/>
</dbReference>